<feature type="compositionally biased region" description="Low complexity" evidence="1">
    <location>
        <begin position="1"/>
        <end position="10"/>
    </location>
</feature>
<feature type="transmembrane region" description="Helical" evidence="2">
    <location>
        <begin position="65"/>
        <end position="88"/>
    </location>
</feature>
<keyword evidence="2" id="KW-0812">Transmembrane</keyword>
<dbReference type="AlphaFoldDB" id="A0AAU8DSM3"/>
<name>A0AAU8DSM3_9ACTN</name>
<dbReference type="RefSeq" id="WP_353650643.1">
    <property type="nucleotide sequence ID" value="NZ_CP159218.1"/>
</dbReference>
<evidence type="ECO:0000256" key="2">
    <source>
        <dbReference type="SAM" id="Phobius"/>
    </source>
</evidence>
<evidence type="ECO:0000313" key="3">
    <source>
        <dbReference type="EMBL" id="XCG65032.1"/>
    </source>
</evidence>
<feature type="transmembrane region" description="Helical" evidence="2">
    <location>
        <begin position="116"/>
        <end position="135"/>
    </location>
</feature>
<organism evidence="3">
    <name type="scientific">Nakamurella sp. A5-74</name>
    <dbReference type="NCBI Taxonomy" id="3158264"/>
    <lineage>
        <taxon>Bacteria</taxon>
        <taxon>Bacillati</taxon>
        <taxon>Actinomycetota</taxon>
        <taxon>Actinomycetes</taxon>
        <taxon>Nakamurellales</taxon>
        <taxon>Nakamurellaceae</taxon>
        <taxon>Nakamurella</taxon>
    </lineage>
</organism>
<feature type="transmembrane region" description="Helical" evidence="2">
    <location>
        <begin position="34"/>
        <end position="53"/>
    </location>
</feature>
<gene>
    <name evidence="3" type="ORF">ABLG96_06955</name>
</gene>
<feature type="region of interest" description="Disordered" evidence="1">
    <location>
        <begin position="1"/>
        <end position="23"/>
    </location>
</feature>
<keyword evidence="2" id="KW-1133">Transmembrane helix</keyword>
<dbReference type="EMBL" id="CP159218">
    <property type="protein sequence ID" value="XCG65032.1"/>
    <property type="molecule type" value="Genomic_DNA"/>
</dbReference>
<reference evidence="3" key="1">
    <citation type="submission" date="2024-05" db="EMBL/GenBank/DDBJ databases">
        <authorList>
            <person name="Cai S.Y."/>
            <person name="Jin L.M."/>
            <person name="Li H.R."/>
        </authorList>
    </citation>
    <scope>NUCLEOTIDE SEQUENCE</scope>
    <source>
        <strain evidence="3">A5-74</strain>
    </source>
</reference>
<evidence type="ECO:0000256" key="1">
    <source>
        <dbReference type="SAM" id="MobiDB-lite"/>
    </source>
</evidence>
<keyword evidence="2" id="KW-0472">Membrane</keyword>
<protein>
    <submittedName>
        <fullName evidence="3">Uncharacterized protein</fullName>
    </submittedName>
</protein>
<sequence>MPPGPASRSARPARRRFLPRTGPGVRWPSRARTAGHLALGVVAVVSVLSWLLARLSPERYLRLVEVYRSLPVVVVVIAVLSGVAWFAVDTVRSLVCAIVTAPDPDRLRRLLLDSSVIAWLVLTVALAVALLVPAATETFGTLR</sequence>
<accession>A0AAU8DSM3</accession>
<proteinExistence type="predicted"/>